<evidence type="ECO:0000256" key="2">
    <source>
        <dbReference type="ARBA" id="ARBA00022679"/>
    </source>
</evidence>
<gene>
    <name evidence="7" type="ORF">EBN88_22580</name>
</gene>
<evidence type="ECO:0000256" key="3">
    <source>
        <dbReference type="ARBA" id="ARBA00022691"/>
    </source>
</evidence>
<dbReference type="InterPro" id="IPR016461">
    <property type="entry name" value="COMT-like"/>
</dbReference>
<dbReference type="AlphaFoldDB" id="A0A3M2LEW5"/>
<dbReference type="InterPro" id="IPR012967">
    <property type="entry name" value="COMT_dimerisation"/>
</dbReference>
<dbReference type="Pfam" id="PF00891">
    <property type="entry name" value="Methyltransf_2"/>
    <property type="match status" value="1"/>
</dbReference>
<keyword evidence="3" id="KW-0949">S-adenosyl-L-methionine</keyword>
<accession>A0A3M2LEW5</accession>
<sequence>MTDTAQEGAAAYSFAQGPDISDRQRLMLLANGQRFSAVVYALAELGIADQLVDGPRTVADLAGAVGAQEAALYRLLRCAALLGVFEEIDGRRFRLTPVAEGLRTDLPDGVRDAVLLDGSAFFWSAFGSILHSVRTGRPGFDEANGMSFWEHLRRDQDAGQVFDDAMTTISRRLGALFLERYDFSRFGTLADIGGGRGYFLSEILRRDPDSQGILFDRPEVTSTAAELLDERGVTGRVKVVGGDFFADPLPTGADAYLLKTVLHDWPDDRAVEILRAVRAAIGDDGGRLLVLEQVVAPLNTWDTAKFLDVDMLVVMGGQERNLEEWRALLAAGGFTLENEPPAGDWAVLECTPR</sequence>
<keyword evidence="1 7" id="KW-0489">Methyltransferase</keyword>
<feature type="domain" description="O-methyltransferase C-terminal" evidence="5">
    <location>
        <begin position="131"/>
        <end position="334"/>
    </location>
</feature>
<dbReference type="PANTHER" id="PTHR43712">
    <property type="entry name" value="PUTATIVE (AFU_ORTHOLOGUE AFUA_4G14580)-RELATED"/>
    <property type="match status" value="1"/>
</dbReference>
<dbReference type="InterPro" id="IPR036388">
    <property type="entry name" value="WH-like_DNA-bd_sf"/>
</dbReference>
<keyword evidence="2 7" id="KW-0808">Transferase</keyword>
<protein>
    <submittedName>
        <fullName evidence="7">O-methyltransferase</fullName>
    </submittedName>
</protein>
<evidence type="ECO:0000259" key="6">
    <source>
        <dbReference type="Pfam" id="PF08100"/>
    </source>
</evidence>
<dbReference type="PANTHER" id="PTHR43712:SF2">
    <property type="entry name" value="O-METHYLTRANSFERASE CICE"/>
    <property type="match status" value="1"/>
</dbReference>
<reference evidence="7 8" key="1">
    <citation type="submission" date="2018-10" db="EMBL/GenBank/DDBJ databases">
        <title>Isolation, diversity and antifungal activity of actinobacteria from wheat.</title>
        <authorList>
            <person name="Han C."/>
        </authorList>
    </citation>
    <scope>NUCLEOTIDE SEQUENCE [LARGE SCALE GENOMIC DNA]</scope>
    <source>
        <strain evidence="7 8">NEAU-YY642</strain>
    </source>
</reference>
<dbReference type="InterPro" id="IPR036390">
    <property type="entry name" value="WH_DNA-bd_sf"/>
</dbReference>
<dbReference type="CDD" id="cd02440">
    <property type="entry name" value="AdoMet_MTases"/>
    <property type="match status" value="1"/>
</dbReference>
<evidence type="ECO:0000313" key="7">
    <source>
        <dbReference type="EMBL" id="RMI36022.1"/>
    </source>
</evidence>
<dbReference type="Gene3D" id="1.10.10.10">
    <property type="entry name" value="Winged helix-like DNA-binding domain superfamily/Winged helix DNA-binding domain"/>
    <property type="match status" value="1"/>
</dbReference>
<evidence type="ECO:0000259" key="5">
    <source>
        <dbReference type="Pfam" id="PF00891"/>
    </source>
</evidence>
<dbReference type="Pfam" id="PF08100">
    <property type="entry name" value="Dimerisation"/>
    <property type="match status" value="1"/>
</dbReference>
<dbReference type="InterPro" id="IPR029063">
    <property type="entry name" value="SAM-dependent_MTases_sf"/>
</dbReference>
<organism evidence="7 8">
    <name type="scientific">Streptomyces triticirhizae</name>
    <dbReference type="NCBI Taxonomy" id="2483353"/>
    <lineage>
        <taxon>Bacteria</taxon>
        <taxon>Bacillati</taxon>
        <taxon>Actinomycetota</taxon>
        <taxon>Actinomycetes</taxon>
        <taxon>Kitasatosporales</taxon>
        <taxon>Streptomycetaceae</taxon>
        <taxon>Streptomyces</taxon>
    </lineage>
</organism>
<dbReference type="SUPFAM" id="SSF53335">
    <property type="entry name" value="S-adenosyl-L-methionine-dependent methyltransferases"/>
    <property type="match status" value="1"/>
</dbReference>
<name>A0A3M2LEW5_9ACTN</name>
<dbReference type="InterPro" id="IPR001077">
    <property type="entry name" value="COMT_C"/>
</dbReference>
<dbReference type="SUPFAM" id="SSF46785">
    <property type="entry name" value="Winged helix' DNA-binding domain"/>
    <property type="match status" value="1"/>
</dbReference>
<dbReference type="GO" id="GO:0046983">
    <property type="term" value="F:protein dimerization activity"/>
    <property type="evidence" value="ECO:0007669"/>
    <property type="project" value="InterPro"/>
</dbReference>
<evidence type="ECO:0000256" key="1">
    <source>
        <dbReference type="ARBA" id="ARBA00022603"/>
    </source>
</evidence>
<keyword evidence="8" id="KW-1185">Reference proteome</keyword>
<feature type="domain" description="O-methyltransferase dimerisation" evidence="6">
    <location>
        <begin position="28"/>
        <end position="101"/>
    </location>
</feature>
<dbReference type="Gene3D" id="3.40.50.150">
    <property type="entry name" value="Vaccinia Virus protein VP39"/>
    <property type="match status" value="1"/>
</dbReference>
<feature type="active site" description="Proton acceptor" evidence="4">
    <location>
        <position position="263"/>
    </location>
</feature>
<dbReference type="GO" id="GO:0008171">
    <property type="term" value="F:O-methyltransferase activity"/>
    <property type="evidence" value="ECO:0007669"/>
    <property type="project" value="InterPro"/>
</dbReference>
<dbReference type="RefSeq" id="WP_122185746.1">
    <property type="nucleotide sequence ID" value="NZ_RFFJ01000158.1"/>
</dbReference>
<dbReference type="PROSITE" id="PS51683">
    <property type="entry name" value="SAM_OMT_II"/>
    <property type="match status" value="1"/>
</dbReference>
<dbReference type="PIRSF" id="PIRSF005739">
    <property type="entry name" value="O-mtase"/>
    <property type="match status" value="1"/>
</dbReference>
<dbReference type="Gene3D" id="1.10.287.1350">
    <property type="match status" value="1"/>
</dbReference>
<proteinExistence type="predicted"/>
<evidence type="ECO:0000256" key="4">
    <source>
        <dbReference type="PIRSR" id="PIRSR005739-1"/>
    </source>
</evidence>
<dbReference type="GO" id="GO:0032259">
    <property type="term" value="P:methylation"/>
    <property type="evidence" value="ECO:0007669"/>
    <property type="project" value="UniProtKB-KW"/>
</dbReference>
<dbReference type="EMBL" id="RFFJ01000158">
    <property type="protein sequence ID" value="RMI36022.1"/>
    <property type="molecule type" value="Genomic_DNA"/>
</dbReference>
<dbReference type="Proteomes" id="UP000278673">
    <property type="component" value="Unassembled WGS sequence"/>
</dbReference>
<comment type="caution">
    <text evidence="7">The sequence shown here is derived from an EMBL/GenBank/DDBJ whole genome shotgun (WGS) entry which is preliminary data.</text>
</comment>
<evidence type="ECO:0000313" key="8">
    <source>
        <dbReference type="Proteomes" id="UP000278673"/>
    </source>
</evidence>